<evidence type="ECO:0000256" key="6">
    <source>
        <dbReference type="ARBA" id="ARBA00011308"/>
    </source>
</evidence>
<evidence type="ECO:0000256" key="16">
    <source>
        <dbReference type="ARBA" id="ARBA00029657"/>
    </source>
</evidence>
<evidence type="ECO:0000256" key="17">
    <source>
        <dbReference type="SAM" id="MobiDB-lite"/>
    </source>
</evidence>
<evidence type="ECO:0000256" key="2">
    <source>
        <dbReference type="ARBA" id="ARBA00004123"/>
    </source>
</evidence>
<comment type="similarity">
    <text evidence="5">Belongs to the neugrin family.</text>
</comment>
<dbReference type="Proteomes" id="UP001152622">
    <property type="component" value="Chromosome 3"/>
</dbReference>
<organism evidence="18 19">
    <name type="scientific">Synaphobranchus kaupii</name>
    <name type="common">Kaup's arrowtooth eel</name>
    <dbReference type="NCBI Taxonomy" id="118154"/>
    <lineage>
        <taxon>Eukaryota</taxon>
        <taxon>Metazoa</taxon>
        <taxon>Chordata</taxon>
        <taxon>Craniata</taxon>
        <taxon>Vertebrata</taxon>
        <taxon>Euteleostomi</taxon>
        <taxon>Actinopterygii</taxon>
        <taxon>Neopterygii</taxon>
        <taxon>Teleostei</taxon>
        <taxon>Anguilliformes</taxon>
        <taxon>Synaphobranchidae</taxon>
        <taxon>Synaphobranchus</taxon>
    </lineage>
</organism>
<reference evidence="18" key="1">
    <citation type="journal article" date="2023" name="Science">
        <title>Genome structures resolve the early diversification of teleost fishes.</title>
        <authorList>
            <person name="Parey E."/>
            <person name="Louis A."/>
            <person name="Montfort J."/>
            <person name="Bouchez O."/>
            <person name="Roques C."/>
            <person name="Iampietro C."/>
            <person name="Lluch J."/>
            <person name="Castinel A."/>
            <person name="Donnadieu C."/>
            <person name="Desvignes T."/>
            <person name="Floi Bucao C."/>
            <person name="Jouanno E."/>
            <person name="Wen M."/>
            <person name="Mejri S."/>
            <person name="Dirks R."/>
            <person name="Jansen H."/>
            <person name="Henkel C."/>
            <person name="Chen W.J."/>
            <person name="Zahm M."/>
            <person name="Cabau C."/>
            <person name="Klopp C."/>
            <person name="Thompson A.W."/>
            <person name="Robinson-Rechavi M."/>
            <person name="Braasch I."/>
            <person name="Lecointre G."/>
            <person name="Bobe J."/>
            <person name="Postlethwait J.H."/>
            <person name="Berthelot C."/>
            <person name="Roest Crollius H."/>
            <person name="Guiguen Y."/>
        </authorList>
    </citation>
    <scope>NUCLEOTIDE SEQUENCE</scope>
    <source>
        <strain evidence="18">WJC10195</strain>
    </source>
</reference>
<dbReference type="EMBL" id="JAINUF010000003">
    <property type="protein sequence ID" value="KAJ8370220.1"/>
    <property type="molecule type" value="Genomic_DNA"/>
</dbReference>
<proteinExistence type="inferred from homology"/>
<dbReference type="AlphaFoldDB" id="A0A9Q1FYT9"/>
<dbReference type="GO" id="GO:0005634">
    <property type="term" value="C:nucleus"/>
    <property type="evidence" value="ECO:0007669"/>
    <property type="project" value="UniProtKB-SubCell"/>
</dbReference>
<name>A0A9Q1FYT9_SYNKA</name>
<feature type="region of interest" description="Disordered" evidence="17">
    <location>
        <begin position="204"/>
        <end position="271"/>
    </location>
</feature>
<comment type="caution">
    <text evidence="18">The sequence shown here is derived from an EMBL/GenBank/DDBJ whole genome shotgun (WGS) entry which is preliminary data.</text>
</comment>
<keyword evidence="14" id="KW-0325">Glycoprotein</keyword>
<protein>
    <recommendedName>
        <fullName evidence="7">Neugrin</fullName>
    </recommendedName>
    <alternativeName>
        <fullName evidence="16">Neurite outgrowth-associated protein</fullName>
    </alternativeName>
</protein>
<dbReference type="PANTHER" id="PTHR13475">
    <property type="entry name" value="NEUGRIN"/>
    <property type="match status" value="1"/>
</dbReference>
<evidence type="ECO:0000256" key="14">
    <source>
        <dbReference type="ARBA" id="ARBA00023180"/>
    </source>
</evidence>
<keyword evidence="19" id="KW-1185">Reference proteome</keyword>
<keyword evidence="9" id="KW-0964">Secreted</keyword>
<comment type="subunit">
    <text evidence="6">Forms a regulatory protein-RNA complex, consisting of RCC1L, NGRN, RPUSD3, RPUSD4, TRUB2, FASTKD2 and 16S mt-rRNA. Interacts with 16S mt-rRNA; this interaction is direct.</text>
</comment>
<evidence type="ECO:0000256" key="7">
    <source>
        <dbReference type="ARBA" id="ARBA00016593"/>
    </source>
</evidence>
<keyword evidence="8" id="KW-0217">Developmental protein</keyword>
<evidence type="ECO:0000256" key="9">
    <source>
        <dbReference type="ARBA" id="ARBA00022525"/>
    </source>
</evidence>
<keyword evidence="11" id="KW-0221">Differentiation</keyword>
<evidence type="ECO:0000256" key="11">
    <source>
        <dbReference type="ARBA" id="ARBA00022782"/>
    </source>
</evidence>
<comment type="function">
    <text evidence="1">Plays an essential role in mitochondrial ribosome biogenesis. As a component of a functional protein-RNA module, consisting of RCC1L, NGRN, RPUSD3, RPUSD4, TRUB2, FASTKD2 and 16S mitochondrial ribosomal RNA (16S mt-rRNA), controls 16S mt-rRNA abundance and is required for intra-mitochondrial translation of core subunits of the oxidative phosphorylation system.</text>
</comment>
<dbReference type="Pfam" id="PF06413">
    <property type="entry name" value="Neugrin"/>
    <property type="match status" value="1"/>
</dbReference>
<feature type="compositionally biased region" description="Acidic residues" evidence="17">
    <location>
        <begin position="251"/>
        <end position="266"/>
    </location>
</feature>
<evidence type="ECO:0000256" key="5">
    <source>
        <dbReference type="ARBA" id="ARBA00008082"/>
    </source>
</evidence>
<dbReference type="GO" id="GO:0005576">
    <property type="term" value="C:extracellular region"/>
    <property type="evidence" value="ECO:0007669"/>
    <property type="project" value="UniProtKB-SubCell"/>
</dbReference>
<evidence type="ECO:0000256" key="8">
    <source>
        <dbReference type="ARBA" id="ARBA00022473"/>
    </source>
</evidence>
<feature type="compositionally biased region" description="Low complexity" evidence="17">
    <location>
        <begin position="156"/>
        <end position="165"/>
    </location>
</feature>
<dbReference type="OrthoDB" id="6415470at2759"/>
<dbReference type="GO" id="GO:0030154">
    <property type="term" value="P:cell differentiation"/>
    <property type="evidence" value="ECO:0007669"/>
    <property type="project" value="UniProtKB-KW"/>
</dbReference>
<dbReference type="InterPro" id="IPR010487">
    <property type="entry name" value="NGRN/Rrg9"/>
</dbReference>
<evidence type="ECO:0000256" key="4">
    <source>
        <dbReference type="ARBA" id="ARBA00004613"/>
    </source>
</evidence>
<keyword evidence="10" id="KW-0732">Signal</keyword>
<accession>A0A9Q1FYT9</accession>
<keyword evidence="15" id="KW-0539">Nucleus</keyword>
<comment type="subcellular location">
    <subcellularLocation>
        <location evidence="3">Mitochondrion membrane</location>
    </subcellularLocation>
    <subcellularLocation>
        <location evidence="2">Nucleus</location>
    </subcellularLocation>
    <subcellularLocation>
        <location evidence="4">Secreted</location>
    </subcellularLocation>
</comment>
<evidence type="ECO:0000256" key="13">
    <source>
        <dbReference type="ARBA" id="ARBA00023136"/>
    </source>
</evidence>
<keyword evidence="12" id="KW-0496">Mitochondrion</keyword>
<evidence type="ECO:0000256" key="3">
    <source>
        <dbReference type="ARBA" id="ARBA00004325"/>
    </source>
</evidence>
<keyword evidence="13" id="KW-0472">Membrane</keyword>
<evidence type="ECO:0000313" key="18">
    <source>
        <dbReference type="EMBL" id="KAJ8370220.1"/>
    </source>
</evidence>
<gene>
    <name evidence="18" type="ORF">SKAU_G00102480</name>
</gene>
<evidence type="ECO:0000313" key="19">
    <source>
        <dbReference type="Proteomes" id="UP001152622"/>
    </source>
</evidence>
<feature type="region of interest" description="Disordered" evidence="17">
    <location>
        <begin position="145"/>
        <end position="185"/>
    </location>
</feature>
<evidence type="ECO:0000256" key="10">
    <source>
        <dbReference type="ARBA" id="ARBA00022729"/>
    </source>
</evidence>
<evidence type="ECO:0000256" key="1">
    <source>
        <dbReference type="ARBA" id="ARBA00003783"/>
    </source>
</evidence>
<evidence type="ECO:0000256" key="12">
    <source>
        <dbReference type="ARBA" id="ARBA00023128"/>
    </source>
</evidence>
<dbReference type="PANTHER" id="PTHR13475:SF4">
    <property type="entry name" value="NEUGRIN"/>
    <property type="match status" value="1"/>
</dbReference>
<evidence type="ECO:0000256" key="15">
    <source>
        <dbReference type="ARBA" id="ARBA00023242"/>
    </source>
</evidence>
<feature type="compositionally biased region" description="Polar residues" evidence="17">
    <location>
        <begin position="230"/>
        <end position="249"/>
    </location>
</feature>
<sequence length="309" mass="34938">MLSRVIPSLQAIADLQILRVCALGCRWASRDARVWMGQRRGQPGPDTRGNDPFVEDPDTAEVEDRLRALEREEKRRQTAIKFQRLRKQLGSPGPPERRLSWDAMEQIRYLKQELPEEWTVARLAEGFSVSTDVIHRVLRSRFFPSPERRTKQDSRAQQQSLLASAHAGEDRPQLPEKCNSMLPAGTGSALTTLDHQSLGTGKDIAITTAPSGGGESLDSLTLIPTPHSPVWSSAKPQELQTECQSSFTQEEAGEEEEEEEEEEEDNWDGKVLSDKELEELARTHPEKNYEVVQKGREFFDSAGNFLYRI</sequence>
<dbReference type="GO" id="GO:0031966">
    <property type="term" value="C:mitochondrial membrane"/>
    <property type="evidence" value="ECO:0007669"/>
    <property type="project" value="UniProtKB-SubCell"/>
</dbReference>